<dbReference type="EMBL" id="JAWWNJ010000007">
    <property type="protein sequence ID" value="KAK7051798.1"/>
    <property type="molecule type" value="Genomic_DNA"/>
</dbReference>
<feature type="compositionally biased region" description="Acidic residues" evidence="1">
    <location>
        <begin position="304"/>
        <end position="316"/>
    </location>
</feature>
<comment type="caution">
    <text evidence="2">The sequence shown here is derived from an EMBL/GenBank/DDBJ whole genome shotgun (WGS) entry which is preliminary data.</text>
</comment>
<evidence type="ECO:0000313" key="3">
    <source>
        <dbReference type="Proteomes" id="UP001362999"/>
    </source>
</evidence>
<feature type="region of interest" description="Disordered" evidence="1">
    <location>
        <begin position="355"/>
        <end position="376"/>
    </location>
</feature>
<name>A0AAW0DL43_9AGAR</name>
<accession>A0AAW0DL43</accession>
<proteinExistence type="predicted"/>
<keyword evidence="3" id="KW-1185">Reference proteome</keyword>
<evidence type="ECO:0000256" key="1">
    <source>
        <dbReference type="SAM" id="MobiDB-lite"/>
    </source>
</evidence>
<reference evidence="2 3" key="1">
    <citation type="journal article" date="2024" name="J Genomics">
        <title>Draft genome sequencing and assembly of Favolaschia claudopus CIRM-BRFM 2984 isolated from oak limbs.</title>
        <authorList>
            <person name="Navarro D."/>
            <person name="Drula E."/>
            <person name="Chaduli D."/>
            <person name="Cazenave R."/>
            <person name="Ahrendt S."/>
            <person name="Wang J."/>
            <person name="Lipzen A."/>
            <person name="Daum C."/>
            <person name="Barry K."/>
            <person name="Grigoriev I.V."/>
            <person name="Favel A."/>
            <person name="Rosso M.N."/>
            <person name="Martin F."/>
        </authorList>
    </citation>
    <scope>NUCLEOTIDE SEQUENCE [LARGE SCALE GENOMIC DNA]</scope>
    <source>
        <strain evidence="2 3">CIRM-BRFM 2984</strain>
    </source>
</reference>
<organism evidence="2 3">
    <name type="scientific">Favolaschia claudopus</name>
    <dbReference type="NCBI Taxonomy" id="2862362"/>
    <lineage>
        <taxon>Eukaryota</taxon>
        <taxon>Fungi</taxon>
        <taxon>Dikarya</taxon>
        <taxon>Basidiomycota</taxon>
        <taxon>Agaricomycotina</taxon>
        <taxon>Agaricomycetes</taxon>
        <taxon>Agaricomycetidae</taxon>
        <taxon>Agaricales</taxon>
        <taxon>Marasmiineae</taxon>
        <taxon>Mycenaceae</taxon>
        <taxon>Favolaschia</taxon>
    </lineage>
</organism>
<feature type="region of interest" description="Disordered" evidence="1">
    <location>
        <begin position="290"/>
        <end position="321"/>
    </location>
</feature>
<feature type="compositionally biased region" description="Gly residues" evidence="1">
    <location>
        <begin position="293"/>
        <end position="302"/>
    </location>
</feature>
<evidence type="ECO:0000313" key="2">
    <source>
        <dbReference type="EMBL" id="KAK7051798.1"/>
    </source>
</evidence>
<feature type="compositionally biased region" description="Acidic residues" evidence="1">
    <location>
        <begin position="362"/>
        <end position="375"/>
    </location>
</feature>
<dbReference type="Proteomes" id="UP001362999">
    <property type="component" value="Unassembled WGS sequence"/>
</dbReference>
<dbReference type="AlphaFoldDB" id="A0AAW0DL43"/>
<gene>
    <name evidence="2" type="ORF">R3P38DRAFT_2762279</name>
</gene>
<protein>
    <submittedName>
        <fullName evidence="2">Uncharacterized protein</fullName>
    </submittedName>
</protein>
<sequence>MASPRRWFPLEGDALGFLLRCRSQSRLSGSQGNTTRMLFTVGDGASKIVVTSVNSSALDVNKPSRCRRASANFLCAVHESELTNAGNNNPAPRPSHPRTRSLVVQRRDVAWLSFFLSMWWAAGPMSRKTIRGRGGRDVDWPVYAVGNLRLGAGGTAMGGSWRLCVDEMNDLWDRSKLFLRPVFVRVVRGAIVSDGHDDGGGDECGDVSWDDDDKLALERPLVRGTEEGGWGAAVSAGGKGCTDVVNNEEMCACIQSRVGEEERSGDDDTVVASGGADRRLRGVVGWKREDHGGLGTSVGRGGVDQEEAEGMEEEEREGGAGGRTDFVQLAAAHGDVVQSVSSMPNSVDHLHFPRDAEWGADGADDDGADEEDEEKWENTRWRDRMRLSDIDICVPRRERRSVSHALDRLRDSYSARVPRSCFRPDPDQEQLLRWPLSPKNRPDIEGGEVMRDGVSFFPY</sequence>